<dbReference type="PANTHER" id="PTHR43643:SF6">
    <property type="entry name" value="HISTIDINOL-PHOSPHATE AMINOTRANSFERASE"/>
    <property type="match status" value="1"/>
</dbReference>
<evidence type="ECO:0000256" key="5">
    <source>
        <dbReference type="ARBA" id="ARBA00022576"/>
    </source>
</evidence>
<evidence type="ECO:0000259" key="12">
    <source>
        <dbReference type="Pfam" id="PF00155"/>
    </source>
</evidence>
<comment type="pathway">
    <text evidence="2 11">Amino-acid biosynthesis; L-histidine biosynthesis; L-histidine from 5-phospho-alpha-D-ribose 1-diphosphate: step 7/9.</text>
</comment>
<feature type="domain" description="Aminotransferase class I/classII large" evidence="12">
    <location>
        <begin position="28"/>
        <end position="348"/>
    </location>
</feature>
<gene>
    <name evidence="11 13" type="primary">hisC</name>
    <name evidence="13" type="ORF">ACFFLI_10460</name>
</gene>
<evidence type="ECO:0000256" key="9">
    <source>
        <dbReference type="ARBA" id="ARBA00023102"/>
    </source>
</evidence>
<evidence type="ECO:0000256" key="1">
    <source>
        <dbReference type="ARBA" id="ARBA00001933"/>
    </source>
</evidence>
<evidence type="ECO:0000256" key="6">
    <source>
        <dbReference type="ARBA" id="ARBA00022605"/>
    </source>
</evidence>
<dbReference type="CDD" id="cd00609">
    <property type="entry name" value="AAT_like"/>
    <property type="match status" value="1"/>
</dbReference>
<comment type="cofactor">
    <cofactor evidence="1 11">
        <name>pyridoxal 5'-phosphate</name>
        <dbReference type="ChEBI" id="CHEBI:597326"/>
    </cofactor>
</comment>
<dbReference type="SUPFAM" id="SSF53383">
    <property type="entry name" value="PLP-dependent transferases"/>
    <property type="match status" value="1"/>
</dbReference>
<proteinExistence type="inferred from homology"/>
<accession>A0ABV5WWA5</accession>
<keyword evidence="5 11" id="KW-0032">Aminotransferase</keyword>
<comment type="subunit">
    <text evidence="4 11">Homodimer.</text>
</comment>
<evidence type="ECO:0000256" key="4">
    <source>
        <dbReference type="ARBA" id="ARBA00011738"/>
    </source>
</evidence>
<evidence type="ECO:0000256" key="3">
    <source>
        <dbReference type="ARBA" id="ARBA00007970"/>
    </source>
</evidence>
<dbReference type="RefSeq" id="WP_137641951.1">
    <property type="nucleotide sequence ID" value="NZ_BJEA01000004.1"/>
</dbReference>
<dbReference type="GO" id="GO:0004400">
    <property type="term" value="F:histidinol-phosphate transaminase activity"/>
    <property type="evidence" value="ECO:0007669"/>
    <property type="project" value="UniProtKB-EC"/>
</dbReference>
<dbReference type="InterPro" id="IPR005861">
    <property type="entry name" value="HisP_aminotrans"/>
</dbReference>
<dbReference type="PANTHER" id="PTHR43643">
    <property type="entry name" value="HISTIDINOL-PHOSPHATE AMINOTRANSFERASE 2"/>
    <property type="match status" value="1"/>
</dbReference>
<reference evidence="13 14" key="1">
    <citation type="submission" date="2024-09" db="EMBL/GenBank/DDBJ databases">
        <authorList>
            <person name="Sun Q."/>
            <person name="Mori K."/>
        </authorList>
    </citation>
    <scope>NUCLEOTIDE SEQUENCE [LARGE SCALE GENOMIC DNA]</scope>
    <source>
        <strain evidence="13 14">TBRC 4576</strain>
    </source>
</reference>
<comment type="catalytic activity">
    <reaction evidence="10 11">
        <text>L-histidinol phosphate + 2-oxoglutarate = 3-(imidazol-4-yl)-2-oxopropyl phosphate + L-glutamate</text>
        <dbReference type="Rhea" id="RHEA:23744"/>
        <dbReference type="ChEBI" id="CHEBI:16810"/>
        <dbReference type="ChEBI" id="CHEBI:29985"/>
        <dbReference type="ChEBI" id="CHEBI:57766"/>
        <dbReference type="ChEBI" id="CHEBI:57980"/>
        <dbReference type="EC" id="2.6.1.9"/>
    </reaction>
</comment>
<sequence length="360" mass="39261">MKASVRNLTPYVPEQPLADLQAELGLKRVVRLSANENPYGTSPAVERAVKSWDFTNSNRYPDADARALRTAVAAQIGVAPAQLVFSVGLDEMIVMLSRTFLAPGDRVLVSGPTFSEYGLHAQIEGAQLVTVPTLADDHVDFAGMAAALTPQVKLVWLCNPNNPTGTSESLADITAFIQQVPAETMVLIDEAYIDFAPNAAALTAMQLPAKYPNVVVMRTFSKAYGLANFRIGYGVFAPELAPTMQAVRLPYNVNSLTQVAALAAIKDQDFVQKTVAQNASERARWEAYFTARHWQFDQSAANFIFFAHPRAVALAAMLKQNGYLVRTGLRPGWLRLTIGTAADNARLRELMTEECEDPAV</sequence>
<dbReference type="InterPro" id="IPR050106">
    <property type="entry name" value="HistidinolP_aminotransfase"/>
</dbReference>
<evidence type="ECO:0000256" key="2">
    <source>
        <dbReference type="ARBA" id="ARBA00005011"/>
    </source>
</evidence>
<dbReference type="Pfam" id="PF00155">
    <property type="entry name" value="Aminotran_1_2"/>
    <property type="match status" value="1"/>
</dbReference>
<keyword evidence="6 11" id="KW-0028">Amino-acid biosynthesis</keyword>
<dbReference type="HAMAP" id="MF_01023">
    <property type="entry name" value="HisC_aminotrans_2"/>
    <property type="match status" value="1"/>
</dbReference>
<dbReference type="InterPro" id="IPR015422">
    <property type="entry name" value="PyrdxlP-dep_Trfase_small"/>
</dbReference>
<evidence type="ECO:0000313" key="13">
    <source>
        <dbReference type="EMBL" id="MFB9770283.1"/>
    </source>
</evidence>
<keyword evidence="8 11" id="KW-0663">Pyridoxal phosphate</keyword>
<evidence type="ECO:0000256" key="11">
    <source>
        <dbReference type="HAMAP-Rule" id="MF_01023"/>
    </source>
</evidence>
<dbReference type="InterPro" id="IPR015424">
    <property type="entry name" value="PyrdxlP-dep_Trfase"/>
</dbReference>
<comment type="similarity">
    <text evidence="3 11">Belongs to the class-II pyridoxal-phosphate-dependent aminotransferase family. Histidinol-phosphate aminotransferase subfamily.</text>
</comment>
<dbReference type="InterPro" id="IPR004839">
    <property type="entry name" value="Aminotransferase_I/II_large"/>
</dbReference>
<comment type="caution">
    <text evidence="13">The sequence shown here is derived from an EMBL/GenBank/DDBJ whole genome shotgun (WGS) entry which is preliminary data.</text>
</comment>
<evidence type="ECO:0000256" key="7">
    <source>
        <dbReference type="ARBA" id="ARBA00022679"/>
    </source>
</evidence>
<keyword evidence="9 11" id="KW-0368">Histidine biosynthesis</keyword>
<name>A0ABV5WWA5_9LACO</name>
<dbReference type="InterPro" id="IPR015421">
    <property type="entry name" value="PyrdxlP-dep_Trfase_major"/>
</dbReference>
<keyword evidence="14" id="KW-1185">Reference proteome</keyword>
<dbReference type="EMBL" id="JBHLZY010000025">
    <property type="protein sequence ID" value="MFB9770283.1"/>
    <property type="molecule type" value="Genomic_DNA"/>
</dbReference>
<keyword evidence="7 11" id="KW-0808">Transferase</keyword>
<dbReference type="Gene3D" id="3.40.640.10">
    <property type="entry name" value="Type I PLP-dependent aspartate aminotransferase-like (Major domain)"/>
    <property type="match status" value="1"/>
</dbReference>
<dbReference type="EC" id="2.6.1.9" evidence="11"/>
<dbReference type="Proteomes" id="UP001589691">
    <property type="component" value="Unassembled WGS sequence"/>
</dbReference>
<organism evidence="13 14">
    <name type="scientific">Lactiplantibacillus modestisalitolerans</name>
    <dbReference type="NCBI Taxonomy" id="1457219"/>
    <lineage>
        <taxon>Bacteria</taxon>
        <taxon>Bacillati</taxon>
        <taxon>Bacillota</taxon>
        <taxon>Bacilli</taxon>
        <taxon>Lactobacillales</taxon>
        <taxon>Lactobacillaceae</taxon>
        <taxon>Lactiplantibacillus</taxon>
    </lineage>
</organism>
<protein>
    <recommendedName>
        <fullName evidence="11">Histidinol-phosphate aminotransferase</fullName>
        <ecNumber evidence="11">2.6.1.9</ecNumber>
    </recommendedName>
    <alternativeName>
        <fullName evidence="11">Imidazole acetol-phosphate transaminase</fullName>
    </alternativeName>
</protein>
<evidence type="ECO:0000256" key="10">
    <source>
        <dbReference type="ARBA" id="ARBA00047481"/>
    </source>
</evidence>
<dbReference type="NCBIfam" id="TIGR01141">
    <property type="entry name" value="hisC"/>
    <property type="match status" value="1"/>
</dbReference>
<feature type="modified residue" description="N6-(pyridoxal phosphate)lysine" evidence="11">
    <location>
        <position position="222"/>
    </location>
</feature>
<dbReference type="Gene3D" id="3.90.1150.10">
    <property type="entry name" value="Aspartate Aminotransferase, domain 1"/>
    <property type="match status" value="1"/>
</dbReference>
<evidence type="ECO:0000313" key="14">
    <source>
        <dbReference type="Proteomes" id="UP001589691"/>
    </source>
</evidence>
<evidence type="ECO:0000256" key="8">
    <source>
        <dbReference type="ARBA" id="ARBA00022898"/>
    </source>
</evidence>